<dbReference type="Proteomes" id="UP000016566">
    <property type="component" value="Unassembled WGS sequence"/>
</dbReference>
<dbReference type="GO" id="GO:0005524">
    <property type="term" value="F:ATP binding"/>
    <property type="evidence" value="ECO:0007669"/>
    <property type="project" value="UniProtKB-KW"/>
</dbReference>
<proteinExistence type="predicted"/>
<evidence type="ECO:0000313" key="9">
    <source>
        <dbReference type="EMBL" id="GAD54794.1"/>
    </source>
</evidence>
<comment type="caution">
    <text evidence="9">The sequence shown here is derived from an EMBL/GenBank/DDBJ whole genome shotgun (WGS) entry which is preliminary data.</text>
</comment>
<sequence length="231" mass="24101">MLRLDGLEIRQGEFSLSADWALEDGAVCAVMGPSGGGKSTLLATIAGFLAPSAGRVVWDGRDLTPIAPAGRPISILFQDNNLFPHLTVERNLALGLDPRGRLDAARRHAIGAVLERVGLTGMAARKPAALSGGQQSRAALARVLLMDRALVLLDEPFAALGPGLRAEMLDLAREVLAGEGRTVLMVSHAPEDATRIASHIVLVDAGRAAPPQAAGPLLADPPPALRAYLGR</sequence>
<dbReference type="PROSITE" id="PS00211">
    <property type="entry name" value="ABC_TRANSPORTER_1"/>
    <property type="match status" value="1"/>
</dbReference>
<evidence type="ECO:0000256" key="7">
    <source>
        <dbReference type="ARBA" id="ARBA00023136"/>
    </source>
</evidence>
<keyword evidence="4" id="KW-0547">Nucleotide-binding</keyword>
<dbReference type="eggNOG" id="COG3840">
    <property type="taxonomic scope" value="Bacteria"/>
</dbReference>
<name>U3AAS5_9RHOB</name>
<keyword evidence="3" id="KW-0997">Cell inner membrane</keyword>
<dbReference type="PANTHER" id="PTHR42781:SF1">
    <property type="entry name" value="THIAMINE IMPORT ATP-BINDING PROTEIN THIQ"/>
    <property type="match status" value="1"/>
</dbReference>
<dbReference type="AlphaFoldDB" id="U3AAS5"/>
<dbReference type="InterPro" id="IPR003439">
    <property type="entry name" value="ABC_transporter-like_ATP-bd"/>
</dbReference>
<dbReference type="STRING" id="1337093.MBELCI_0846"/>
<evidence type="ECO:0000313" key="10">
    <source>
        <dbReference type="Proteomes" id="UP000016566"/>
    </source>
</evidence>
<dbReference type="Gene3D" id="3.40.50.300">
    <property type="entry name" value="P-loop containing nucleotide triphosphate hydrolases"/>
    <property type="match status" value="1"/>
</dbReference>
<dbReference type="PROSITE" id="PS50893">
    <property type="entry name" value="ABC_TRANSPORTER_2"/>
    <property type="match status" value="1"/>
</dbReference>
<keyword evidence="5 9" id="KW-0067">ATP-binding</keyword>
<keyword evidence="10" id="KW-1185">Reference proteome</keyword>
<evidence type="ECO:0000256" key="3">
    <source>
        <dbReference type="ARBA" id="ARBA00022519"/>
    </source>
</evidence>
<evidence type="ECO:0000259" key="8">
    <source>
        <dbReference type="PROSITE" id="PS50893"/>
    </source>
</evidence>
<dbReference type="SUPFAM" id="SSF52540">
    <property type="entry name" value="P-loop containing nucleoside triphosphate hydrolases"/>
    <property type="match status" value="1"/>
</dbReference>
<dbReference type="SMART" id="SM00382">
    <property type="entry name" value="AAA"/>
    <property type="match status" value="1"/>
</dbReference>
<reference evidence="9" key="1">
    <citation type="journal article" date="2013" name="Genome Announc.">
        <title>Draft Genome Sequence of Loktanella cinnabarina LL-001T, Isolated from Deep-Sea Floor Sediment.</title>
        <authorList>
            <person name="Nishi S."/>
            <person name="Tsubouchi T."/>
            <person name="Takaki Y."/>
            <person name="Koyanagi R."/>
            <person name="Satoh N."/>
            <person name="Maruyama T."/>
            <person name="Hatada Y."/>
        </authorList>
    </citation>
    <scope>NUCLEOTIDE SEQUENCE [LARGE SCALE GENOMIC DNA]</scope>
    <source>
        <strain evidence="9">LL-001</strain>
    </source>
</reference>
<keyword evidence="2" id="KW-1003">Cell membrane</keyword>
<protein>
    <submittedName>
        <fullName evidence="9">Thiamin ABC transporter, ATPase component / thiamine transport ATP-binding protein thiQ</fullName>
    </submittedName>
</protein>
<dbReference type="InterPro" id="IPR017871">
    <property type="entry name" value="ABC_transporter-like_CS"/>
</dbReference>
<dbReference type="InterPro" id="IPR027417">
    <property type="entry name" value="P-loop_NTPase"/>
</dbReference>
<dbReference type="OrthoDB" id="9802264at2"/>
<evidence type="ECO:0000256" key="6">
    <source>
        <dbReference type="ARBA" id="ARBA00022967"/>
    </source>
</evidence>
<gene>
    <name evidence="9" type="ORF">MBELCI_0846</name>
</gene>
<dbReference type="Pfam" id="PF00005">
    <property type="entry name" value="ABC_tran"/>
    <property type="match status" value="1"/>
</dbReference>
<organism evidence="9 10">
    <name type="scientific">Limimaricola cinnabarinus LL-001</name>
    <dbReference type="NCBI Taxonomy" id="1337093"/>
    <lineage>
        <taxon>Bacteria</taxon>
        <taxon>Pseudomonadati</taxon>
        <taxon>Pseudomonadota</taxon>
        <taxon>Alphaproteobacteria</taxon>
        <taxon>Rhodobacterales</taxon>
        <taxon>Paracoccaceae</taxon>
        <taxon>Limimaricola</taxon>
    </lineage>
</organism>
<dbReference type="InterPro" id="IPR050093">
    <property type="entry name" value="ABC_SmlMolc_Importer"/>
</dbReference>
<feature type="domain" description="ABC transporter" evidence="8">
    <location>
        <begin position="2"/>
        <end position="230"/>
    </location>
</feature>
<dbReference type="EMBL" id="BATB01000006">
    <property type="protein sequence ID" value="GAD54794.1"/>
    <property type="molecule type" value="Genomic_DNA"/>
</dbReference>
<keyword evidence="7" id="KW-0472">Membrane</keyword>
<dbReference type="GO" id="GO:0016887">
    <property type="term" value="F:ATP hydrolysis activity"/>
    <property type="evidence" value="ECO:0007669"/>
    <property type="project" value="InterPro"/>
</dbReference>
<keyword evidence="1" id="KW-0813">Transport</keyword>
<evidence type="ECO:0000256" key="5">
    <source>
        <dbReference type="ARBA" id="ARBA00022840"/>
    </source>
</evidence>
<accession>U3AAS5</accession>
<keyword evidence="6" id="KW-1278">Translocase</keyword>
<evidence type="ECO:0000256" key="1">
    <source>
        <dbReference type="ARBA" id="ARBA00022448"/>
    </source>
</evidence>
<dbReference type="InterPro" id="IPR003593">
    <property type="entry name" value="AAA+_ATPase"/>
</dbReference>
<dbReference type="PANTHER" id="PTHR42781">
    <property type="entry name" value="SPERMIDINE/PUTRESCINE IMPORT ATP-BINDING PROTEIN POTA"/>
    <property type="match status" value="1"/>
</dbReference>
<dbReference type="RefSeq" id="WP_021692902.1">
    <property type="nucleotide sequence ID" value="NZ_BATB01000006.1"/>
</dbReference>
<evidence type="ECO:0000256" key="4">
    <source>
        <dbReference type="ARBA" id="ARBA00022741"/>
    </source>
</evidence>
<evidence type="ECO:0000256" key="2">
    <source>
        <dbReference type="ARBA" id="ARBA00022475"/>
    </source>
</evidence>